<dbReference type="PANTHER" id="PTHR47926:SF461">
    <property type="entry name" value="PENTATRICOPEPTIDE REPEAT SUPERFAMILY PROTEIN"/>
    <property type="match status" value="1"/>
</dbReference>
<feature type="domain" description="DYW" evidence="4">
    <location>
        <begin position="415"/>
        <end position="507"/>
    </location>
</feature>
<comment type="caution">
    <text evidence="5">The sequence shown here is derived from an EMBL/GenBank/DDBJ whole genome shotgun (WGS) entry which is preliminary data.</text>
</comment>
<dbReference type="Pfam" id="PF01535">
    <property type="entry name" value="PPR"/>
    <property type="match status" value="4"/>
</dbReference>
<dbReference type="InterPro" id="IPR046849">
    <property type="entry name" value="E2_motif"/>
</dbReference>
<dbReference type="FunFam" id="1.25.40.10:FF:000427">
    <property type="entry name" value="Pentatricopeptide repeat-containing protein chloroplastic"/>
    <property type="match status" value="1"/>
</dbReference>
<evidence type="ECO:0000256" key="2">
    <source>
        <dbReference type="ARBA" id="ARBA00022737"/>
    </source>
</evidence>
<dbReference type="GO" id="GO:0003729">
    <property type="term" value="F:mRNA binding"/>
    <property type="evidence" value="ECO:0007669"/>
    <property type="project" value="UniProtKB-ARBA"/>
</dbReference>
<dbReference type="AlphaFoldDB" id="A0AAD3T019"/>
<dbReference type="SUPFAM" id="SSF48452">
    <property type="entry name" value="TPR-like"/>
    <property type="match status" value="1"/>
</dbReference>
<protein>
    <recommendedName>
        <fullName evidence="4">DYW domain-containing protein</fullName>
    </recommendedName>
</protein>
<dbReference type="InterPro" id="IPR032867">
    <property type="entry name" value="DYW_dom"/>
</dbReference>
<dbReference type="Gene3D" id="1.25.40.10">
    <property type="entry name" value="Tetratricopeptide repeat domain"/>
    <property type="match status" value="3"/>
</dbReference>
<accession>A0AAD3T019</accession>
<dbReference type="Pfam" id="PF20430">
    <property type="entry name" value="Eplus_motif"/>
    <property type="match status" value="1"/>
</dbReference>
<evidence type="ECO:0000313" key="6">
    <source>
        <dbReference type="Proteomes" id="UP001279734"/>
    </source>
</evidence>
<dbReference type="GO" id="GO:0009451">
    <property type="term" value="P:RNA modification"/>
    <property type="evidence" value="ECO:0007669"/>
    <property type="project" value="InterPro"/>
</dbReference>
<dbReference type="Pfam" id="PF13041">
    <property type="entry name" value="PPR_2"/>
    <property type="match status" value="1"/>
</dbReference>
<dbReference type="GO" id="GO:0008270">
    <property type="term" value="F:zinc ion binding"/>
    <property type="evidence" value="ECO:0007669"/>
    <property type="project" value="InterPro"/>
</dbReference>
<dbReference type="InterPro" id="IPR002885">
    <property type="entry name" value="PPR_rpt"/>
</dbReference>
<dbReference type="InterPro" id="IPR046960">
    <property type="entry name" value="PPR_At4g14850-like_plant"/>
</dbReference>
<evidence type="ECO:0000313" key="5">
    <source>
        <dbReference type="EMBL" id="GMH20149.1"/>
    </source>
</evidence>
<name>A0AAD3T019_NEPGR</name>
<sequence>MIKGSSDAQNPSKVPFYLYKFLFARTHPKPNSYTIAFVLKACSIASAFEEGRQVHSHALISGLLFSSPFVQTALLNFYGKCGEIGFAQQVFNEMSERNLVSWSTMVSGYVRNGLVNEAFCLFGEMQKLDIVPDEVTMVSLVSACAMSGALDIGGWVHAYVSKLGIRADIELGTALVNMYAKCGSIEKAKEVFDAMPVKDTKAWSSMIVGLAIHGLAGEALKAFSKMQETKVRPNHVTFLGVLSACAHGGLVSEGQKHWSAMLECGIEPSMELYGCMVNLFCRANLIEEAHKFTENMPIIPNPIIWRTLLMGCKRSKTLMGKAETFVERLLELEPLNDGNYILVCNLYASQSRWEKVKEVRKKMKERNIDVIMPGKSSIEIDGFVYEFVMGDWSHPEARAIREAVREMCEKVAAAGHKPDISSVLHDMVEEEKEKALLEHSERLAIALGLIKIKAPAVIRVVKNLRVCEDCHEVTKLVSRLYEREIIVRDRVRFHRFVNGACSCLDYW</sequence>
<evidence type="ECO:0000256" key="3">
    <source>
        <dbReference type="PROSITE-ProRule" id="PRU00708"/>
    </source>
</evidence>
<feature type="repeat" description="PPR" evidence="3">
    <location>
        <begin position="98"/>
        <end position="132"/>
    </location>
</feature>
<comment type="similarity">
    <text evidence="1">Belongs to the PPR family. PCMP-H subfamily.</text>
</comment>
<feature type="repeat" description="PPR" evidence="3">
    <location>
        <begin position="234"/>
        <end position="268"/>
    </location>
</feature>
<dbReference type="Pfam" id="PF20431">
    <property type="entry name" value="E_motif"/>
    <property type="match status" value="1"/>
</dbReference>
<dbReference type="NCBIfam" id="TIGR00756">
    <property type="entry name" value="PPR"/>
    <property type="match status" value="3"/>
</dbReference>
<dbReference type="InterPro" id="IPR046848">
    <property type="entry name" value="E_motif"/>
</dbReference>
<proteinExistence type="inferred from homology"/>
<dbReference type="FunFam" id="1.25.40.10:FF:000690">
    <property type="entry name" value="Pentatricopeptide repeat-containing protein"/>
    <property type="match status" value="1"/>
</dbReference>
<feature type="repeat" description="PPR" evidence="3">
    <location>
        <begin position="199"/>
        <end position="233"/>
    </location>
</feature>
<evidence type="ECO:0000256" key="1">
    <source>
        <dbReference type="ARBA" id="ARBA00006643"/>
    </source>
</evidence>
<dbReference type="InterPro" id="IPR011990">
    <property type="entry name" value="TPR-like_helical_dom_sf"/>
</dbReference>
<gene>
    <name evidence="5" type="ORF">Nepgr_021990</name>
</gene>
<dbReference type="Proteomes" id="UP001279734">
    <property type="component" value="Unassembled WGS sequence"/>
</dbReference>
<keyword evidence="6" id="KW-1185">Reference proteome</keyword>
<evidence type="ECO:0000259" key="4">
    <source>
        <dbReference type="Pfam" id="PF14432"/>
    </source>
</evidence>
<keyword evidence="2" id="KW-0677">Repeat</keyword>
<dbReference type="PROSITE" id="PS51375">
    <property type="entry name" value="PPR"/>
    <property type="match status" value="3"/>
</dbReference>
<dbReference type="PANTHER" id="PTHR47926">
    <property type="entry name" value="PENTATRICOPEPTIDE REPEAT-CONTAINING PROTEIN"/>
    <property type="match status" value="1"/>
</dbReference>
<dbReference type="Pfam" id="PF14432">
    <property type="entry name" value="DYW_deaminase"/>
    <property type="match status" value="1"/>
</dbReference>
<dbReference type="EMBL" id="BSYO01000021">
    <property type="protein sequence ID" value="GMH20149.1"/>
    <property type="molecule type" value="Genomic_DNA"/>
</dbReference>
<organism evidence="5 6">
    <name type="scientific">Nepenthes gracilis</name>
    <name type="common">Slender pitcher plant</name>
    <dbReference type="NCBI Taxonomy" id="150966"/>
    <lineage>
        <taxon>Eukaryota</taxon>
        <taxon>Viridiplantae</taxon>
        <taxon>Streptophyta</taxon>
        <taxon>Embryophyta</taxon>
        <taxon>Tracheophyta</taxon>
        <taxon>Spermatophyta</taxon>
        <taxon>Magnoliopsida</taxon>
        <taxon>eudicotyledons</taxon>
        <taxon>Gunneridae</taxon>
        <taxon>Pentapetalae</taxon>
        <taxon>Caryophyllales</taxon>
        <taxon>Nepenthaceae</taxon>
        <taxon>Nepenthes</taxon>
    </lineage>
</organism>
<reference evidence="5" key="1">
    <citation type="submission" date="2023-05" db="EMBL/GenBank/DDBJ databases">
        <title>Nepenthes gracilis genome sequencing.</title>
        <authorList>
            <person name="Fukushima K."/>
        </authorList>
    </citation>
    <scope>NUCLEOTIDE SEQUENCE</scope>
    <source>
        <strain evidence="5">SING2019-196</strain>
    </source>
</reference>